<evidence type="ECO:0000259" key="7">
    <source>
        <dbReference type="PROSITE" id="PS51900"/>
    </source>
</evidence>
<dbReference type="InterPro" id="IPR011010">
    <property type="entry name" value="DNA_brk_join_enz"/>
</dbReference>
<evidence type="ECO:0000256" key="3">
    <source>
        <dbReference type="ARBA" id="ARBA00023125"/>
    </source>
</evidence>
<geneLocation type="plasmid" evidence="8 9">
    <name>pP742402</name>
</geneLocation>
<feature type="domain" description="Tyr recombinase" evidence="6">
    <location>
        <begin position="128"/>
        <end position="321"/>
    </location>
</feature>
<dbReference type="AlphaFoldDB" id="B7KMT6"/>
<organism evidence="8 9">
    <name type="scientific">Gloeothece citriformis (strain PCC 7424)</name>
    <name type="common">Cyanothece sp. (strain PCC 7424)</name>
    <dbReference type="NCBI Taxonomy" id="65393"/>
    <lineage>
        <taxon>Bacteria</taxon>
        <taxon>Bacillati</taxon>
        <taxon>Cyanobacteriota</taxon>
        <taxon>Cyanophyceae</taxon>
        <taxon>Oscillatoriophycideae</taxon>
        <taxon>Chroococcales</taxon>
        <taxon>Aphanothecaceae</taxon>
        <taxon>Gloeothece</taxon>
        <taxon>Gloeothece citriformis</taxon>
    </lineage>
</organism>
<comment type="similarity">
    <text evidence="1">Belongs to the 'phage' integrase family.</text>
</comment>
<name>B7KMT6_GLOC7</name>
<dbReference type="RefSeq" id="WP_012599613.1">
    <property type="nucleotide sequence ID" value="NC_011737.1"/>
</dbReference>
<gene>
    <name evidence="8" type="ordered locus">PCC7424_5541</name>
</gene>
<protein>
    <submittedName>
        <fullName evidence="8">Integrase family protein</fullName>
    </submittedName>
</protein>
<dbReference type="InterPro" id="IPR010998">
    <property type="entry name" value="Integrase_recombinase_N"/>
</dbReference>
<dbReference type="Proteomes" id="UP000002384">
    <property type="component" value="Plasmid pP742402"/>
</dbReference>
<feature type="domain" description="Core-binding (CB)" evidence="7">
    <location>
        <begin position="15"/>
        <end position="104"/>
    </location>
</feature>
<dbReference type="GO" id="GO:0015074">
    <property type="term" value="P:DNA integration"/>
    <property type="evidence" value="ECO:0007669"/>
    <property type="project" value="UniProtKB-KW"/>
</dbReference>
<dbReference type="InterPro" id="IPR044068">
    <property type="entry name" value="CB"/>
</dbReference>
<dbReference type="Gene3D" id="1.10.443.10">
    <property type="entry name" value="Intergrase catalytic core"/>
    <property type="match status" value="1"/>
</dbReference>
<keyword evidence="8" id="KW-0614">Plasmid</keyword>
<dbReference type="InterPro" id="IPR002104">
    <property type="entry name" value="Integrase_catalytic"/>
</dbReference>
<evidence type="ECO:0000256" key="1">
    <source>
        <dbReference type="ARBA" id="ARBA00008857"/>
    </source>
</evidence>
<evidence type="ECO:0000256" key="2">
    <source>
        <dbReference type="ARBA" id="ARBA00022908"/>
    </source>
</evidence>
<accession>B7KMT6</accession>
<dbReference type="PANTHER" id="PTHR30349:SF41">
    <property type="entry name" value="INTEGRASE_RECOMBINASE PROTEIN MJ0367-RELATED"/>
    <property type="match status" value="1"/>
</dbReference>
<keyword evidence="9" id="KW-1185">Reference proteome</keyword>
<reference evidence="9" key="1">
    <citation type="journal article" date="2011" name="MBio">
        <title>Novel metabolic attributes of the genus Cyanothece, comprising a group of unicellular nitrogen-fixing Cyanobacteria.</title>
        <authorList>
            <person name="Bandyopadhyay A."/>
            <person name="Elvitigala T."/>
            <person name="Welsh E."/>
            <person name="Stockel J."/>
            <person name="Liberton M."/>
            <person name="Min H."/>
            <person name="Sherman L.A."/>
            <person name="Pakrasi H.B."/>
        </authorList>
    </citation>
    <scope>NUCLEOTIDE SEQUENCE [LARGE SCALE GENOMIC DNA]</scope>
    <source>
        <strain evidence="9">PCC 7424</strain>
        <plasmid evidence="9">pP742402</plasmid>
    </source>
</reference>
<evidence type="ECO:0000313" key="9">
    <source>
        <dbReference type="Proteomes" id="UP000002384"/>
    </source>
</evidence>
<dbReference type="Pfam" id="PF02899">
    <property type="entry name" value="Phage_int_SAM_1"/>
    <property type="match status" value="1"/>
</dbReference>
<evidence type="ECO:0000256" key="4">
    <source>
        <dbReference type="ARBA" id="ARBA00023172"/>
    </source>
</evidence>
<dbReference type="Gene3D" id="1.10.150.130">
    <property type="match status" value="1"/>
</dbReference>
<dbReference type="InterPro" id="IPR050090">
    <property type="entry name" value="Tyrosine_recombinase_XerCD"/>
</dbReference>
<dbReference type="HOGENOM" id="CLU_027562_9_6_3"/>
<dbReference type="GO" id="GO:0006310">
    <property type="term" value="P:DNA recombination"/>
    <property type="evidence" value="ECO:0007669"/>
    <property type="project" value="UniProtKB-KW"/>
</dbReference>
<keyword evidence="2" id="KW-0229">DNA integration</keyword>
<keyword evidence="3 5" id="KW-0238">DNA-binding</keyword>
<evidence type="ECO:0000256" key="5">
    <source>
        <dbReference type="PROSITE-ProRule" id="PRU01248"/>
    </source>
</evidence>
<dbReference type="KEGG" id="cyc:PCC7424_5541"/>
<evidence type="ECO:0000259" key="6">
    <source>
        <dbReference type="PROSITE" id="PS51898"/>
    </source>
</evidence>
<dbReference type="SUPFAM" id="SSF56349">
    <property type="entry name" value="DNA breaking-rejoining enzymes"/>
    <property type="match status" value="1"/>
</dbReference>
<evidence type="ECO:0000313" key="8">
    <source>
        <dbReference type="EMBL" id="ACK74108.1"/>
    </source>
</evidence>
<sequence>MRHSHSAAIVSSSQNIPLTLEEQWTTFLRVEVASGNASDDTLKTYIAHIKQFFKWCRHNRLDPLHLNRLQIKNYRHYLVERMNYKPATIALKLTTVRRFYDCAISYGLISFNPALGIKPPVEKRDPAERINYLERAEVAQLLASLPTDDSVASLRERTLIGIMVLQGCRTVEMHRLKMHDIIRQGNNVGLRVSGKRSIRVVPLTPDLALLLDKYLAARTAAGDRLNDNTPIFISLSNANYGEPLSRRSIQRIVQKHLQAFKQTGTNARKLTTHSLRHTAGTLALRTGAELRQVQDMLGHADPRTTALYAHIADRWERNPALAFGVRIQV</sequence>
<dbReference type="InterPro" id="IPR004107">
    <property type="entry name" value="Integrase_SAM-like_N"/>
</dbReference>
<proteinExistence type="inferred from homology"/>
<dbReference type="PROSITE" id="PS51900">
    <property type="entry name" value="CB"/>
    <property type="match status" value="1"/>
</dbReference>
<dbReference type="PROSITE" id="PS51898">
    <property type="entry name" value="TYR_RECOMBINASE"/>
    <property type="match status" value="1"/>
</dbReference>
<keyword evidence="4" id="KW-0233">DNA recombination</keyword>
<dbReference type="EMBL" id="CP001293">
    <property type="protein sequence ID" value="ACK74108.1"/>
    <property type="molecule type" value="Genomic_DNA"/>
</dbReference>
<dbReference type="PANTHER" id="PTHR30349">
    <property type="entry name" value="PHAGE INTEGRASE-RELATED"/>
    <property type="match status" value="1"/>
</dbReference>
<dbReference type="Pfam" id="PF00589">
    <property type="entry name" value="Phage_integrase"/>
    <property type="match status" value="1"/>
</dbReference>
<dbReference type="GO" id="GO:0003677">
    <property type="term" value="F:DNA binding"/>
    <property type="evidence" value="ECO:0007669"/>
    <property type="project" value="UniProtKB-UniRule"/>
</dbReference>
<dbReference type="InterPro" id="IPR013762">
    <property type="entry name" value="Integrase-like_cat_sf"/>
</dbReference>